<proteinExistence type="predicted"/>
<dbReference type="AlphaFoldDB" id="A0A1R1XQK2"/>
<sequence length="101" mass="11899">MPYSYENKPKSSTKLWFYLEHRKIRDRPINSPDILDNPRVKQCNTSRTYNQTGYGSQWNIFSVISSNKLSSDLSSRAPDRYHTSSKNLRIPLRRPLFFASK</sequence>
<dbReference type="EMBL" id="LSSM01003742">
    <property type="protein sequence ID" value="OMJ16913.1"/>
    <property type="molecule type" value="Genomic_DNA"/>
</dbReference>
<reference evidence="2" key="1">
    <citation type="submission" date="2017-01" db="EMBL/GenBank/DDBJ databases">
        <authorList>
            <person name="Wang Y."/>
            <person name="White M."/>
            <person name="Kvist S."/>
            <person name="Moncalvo J.-M."/>
        </authorList>
    </citation>
    <scope>NUCLEOTIDE SEQUENCE [LARGE SCALE GENOMIC DNA]</scope>
    <source>
        <strain evidence="2">ID-206-W2</strain>
    </source>
</reference>
<evidence type="ECO:0000313" key="1">
    <source>
        <dbReference type="EMBL" id="OMJ16913.1"/>
    </source>
</evidence>
<accession>A0A1R1XQK2</accession>
<gene>
    <name evidence="1" type="ORF">AYI69_g7646</name>
</gene>
<protein>
    <submittedName>
        <fullName evidence="1">Uncharacterized protein</fullName>
    </submittedName>
</protein>
<keyword evidence="2" id="KW-1185">Reference proteome</keyword>
<dbReference type="Proteomes" id="UP000187429">
    <property type="component" value="Unassembled WGS sequence"/>
</dbReference>
<name>A0A1R1XQK2_9FUNG</name>
<evidence type="ECO:0000313" key="2">
    <source>
        <dbReference type="Proteomes" id="UP000187429"/>
    </source>
</evidence>
<organism evidence="1 2">
    <name type="scientific">Smittium culicis</name>
    <dbReference type="NCBI Taxonomy" id="133412"/>
    <lineage>
        <taxon>Eukaryota</taxon>
        <taxon>Fungi</taxon>
        <taxon>Fungi incertae sedis</taxon>
        <taxon>Zoopagomycota</taxon>
        <taxon>Kickxellomycotina</taxon>
        <taxon>Harpellomycetes</taxon>
        <taxon>Harpellales</taxon>
        <taxon>Legeriomycetaceae</taxon>
        <taxon>Smittium</taxon>
    </lineage>
</organism>
<comment type="caution">
    <text evidence="1">The sequence shown here is derived from an EMBL/GenBank/DDBJ whole genome shotgun (WGS) entry which is preliminary data.</text>
</comment>